<gene>
    <name evidence="1" type="ORF">CW311_04205</name>
</gene>
<accession>A0A2N0WI76</accession>
<evidence type="ECO:0000313" key="1">
    <source>
        <dbReference type="EMBL" id="PKF35498.1"/>
    </source>
</evidence>
<proteinExistence type="predicted"/>
<dbReference type="EMBL" id="PISJ01000005">
    <property type="protein sequence ID" value="PKF35498.1"/>
    <property type="molecule type" value="Genomic_DNA"/>
</dbReference>
<comment type="caution">
    <text evidence="1">The sequence shown here is derived from an EMBL/GenBank/DDBJ whole genome shotgun (WGS) entry which is preliminary data.</text>
</comment>
<dbReference type="RefSeq" id="WP_101235719.1">
    <property type="nucleotide sequence ID" value="NZ_PISJ01000005.1"/>
</dbReference>
<reference evidence="1 2" key="1">
    <citation type="submission" date="2017-12" db="EMBL/GenBank/DDBJ databases">
        <title>Draft Genome sequences of multiple microbial strains isolated from spacecraft associated surfaces.</title>
        <authorList>
            <person name="Seuylemezian A."/>
            <person name="Vaishampayan P."/>
            <person name="Venkateswaran K."/>
        </authorList>
    </citation>
    <scope>NUCLEOTIDE SEQUENCE [LARGE SCALE GENOMIC DNA]</scope>
    <source>
        <strain evidence="1 2">2P01AA</strain>
    </source>
</reference>
<dbReference type="AlphaFoldDB" id="A0A2N0WI76"/>
<name>A0A2N0WI76_9GAMM</name>
<dbReference type="Proteomes" id="UP000233553">
    <property type="component" value="Unassembled WGS sequence"/>
</dbReference>
<organism evidence="1 2">
    <name type="scientific">Acinetobacter proteolyticus</name>
    <dbReference type="NCBI Taxonomy" id="1776741"/>
    <lineage>
        <taxon>Bacteria</taxon>
        <taxon>Pseudomonadati</taxon>
        <taxon>Pseudomonadota</taxon>
        <taxon>Gammaproteobacteria</taxon>
        <taxon>Moraxellales</taxon>
        <taxon>Moraxellaceae</taxon>
        <taxon>Acinetobacter</taxon>
    </lineage>
</organism>
<protein>
    <submittedName>
        <fullName evidence="1">Uncharacterized protein</fullName>
    </submittedName>
</protein>
<sequence>MSKENLNYVALKIIEILEEKMPNDTAYIGEKIERLNGFADNKVATLMWAYNQLDGSNLNALCKRLDITPAQLQGFKEVLQKL</sequence>
<evidence type="ECO:0000313" key="2">
    <source>
        <dbReference type="Proteomes" id="UP000233553"/>
    </source>
</evidence>